<evidence type="ECO:0000256" key="2">
    <source>
        <dbReference type="ARBA" id="ARBA00022630"/>
    </source>
</evidence>
<keyword evidence="4" id="KW-0560">Oxidoreductase</keyword>
<keyword evidence="2" id="KW-0285">Flavoprotein</keyword>
<dbReference type="EMBL" id="JAULSU010000007">
    <property type="protein sequence ID" value="KAK0610786.1"/>
    <property type="molecule type" value="Genomic_DNA"/>
</dbReference>
<keyword evidence="3" id="KW-0274">FAD</keyword>
<evidence type="ECO:0000313" key="7">
    <source>
        <dbReference type="Proteomes" id="UP001175000"/>
    </source>
</evidence>
<comment type="cofactor">
    <cofactor evidence="1">
        <name>FAD</name>
        <dbReference type="ChEBI" id="CHEBI:57692"/>
    </cofactor>
</comment>
<dbReference type="AlphaFoldDB" id="A0AA39T1A1"/>
<accession>A0AA39T1A1</accession>
<evidence type="ECO:0000256" key="4">
    <source>
        <dbReference type="ARBA" id="ARBA00023002"/>
    </source>
</evidence>
<evidence type="ECO:0000256" key="1">
    <source>
        <dbReference type="ARBA" id="ARBA00001974"/>
    </source>
</evidence>
<dbReference type="InterPro" id="IPR036188">
    <property type="entry name" value="FAD/NAD-bd_sf"/>
</dbReference>
<name>A0AA39T1A1_9PEZI</name>
<dbReference type="PANTHER" id="PTHR47178">
    <property type="entry name" value="MONOOXYGENASE, FAD-BINDING"/>
    <property type="match status" value="1"/>
</dbReference>
<dbReference type="GO" id="GO:0004497">
    <property type="term" value="F:monooxygenase activity"/>
    <property type="evidence" value="ECO:0007669"/>
    <property type="project" value="UniProtKB-KW"/>
</dbReference>
<organism evidence="6 7">
    <name type="scientific">Immersiella caudata</name>
    <dbReference type="NCBI Taxonomy" id="314043"/>
    <lineage>
        <taxon>Eukaryota</taxon>
        <taxon>Fungi</taxon>
        <taxon>Dikarya</taxon>
        <taxon>Ascomycota</taxon>
        <taxon>Pezizomycotina</taxon>
        <taxon>Sordariomycetes</taxon>
        <taxon>Sordariomycetidae</taxon>
        <taxon>Sordariales</taxon>
        <taxon>Lasiosphaeriaceae</taxon>
        <taxon>Immersiella</taxon>
    </lineage>
</organism>
<protein>
    <recommendedName>
        <fullName evidence="8">FAD-binding domain-containing protein</fullName>
    </recommendedName>
</protein>
<keyword evidence="7" id="KW-1185">Reference proteome</keyword>
<evidence type="ECO:0000256" key="5">
    <source>
        <dbReference type="ARBA" id="ARBA00023033"/>
    </source>
</evidence>
<comment type="caution">
    <text evidence="6">The sequence shown here is derived from an EMBL/GenBank/DDBJ whole genome shotgun (WGS) entry which is preliminary data.</text>
</comment>
<keyword evidence="5" id="KW-0503">Monooxygenase</keyword>
<dbReference type="Proteomes" id="UP001175000">
    <property type="component" value="Unassembled WGS sequence"/>
</dbReference>
<evidence type="ECO:0008006" key="8">
    <source>
        <dbReference type="Google" id="ProtNLM"/>
    </source>
</evidence>
<reference evidence="6" key="1">
    <citation type="submission" date="2023-06" db="EMBL/GenBank/DDBJ databases">
        <title>Genome-scale phylogeny and comparative genomics of the fungal order Sordariales.</title>
        <authorList>
            <consortium name="Lawrence Berkeley National Laboratory"/>
            <person name="Hensen N."/>
            <person name="Bonometti L."/>
            <person name="Westerberg I."/>
            <person name="Brannstrom I.O."/>
            <person name="Guillou S."/>
            <person name="Cros-Aarteil S."/>
            <person name="Calhoun S."/>
            <person name="Haridas S."/>
            <person name="Kuo A."/>
            <person name="Mondo S."/>
            <person name="Pangilinan J."/>
            <person name="Riley R."/>
            <person name="Labutti K."/>
            <person name="Andreopoulos B."/>
            <person name="Lipzen A."/>
            <person name="Chen C."/>
            <person name="Yanf M."/>
            <person name="Daum C."/>
            <person name="Ng V."/>
            <person name="Clum A."/>
            <person name="Steindorff A."/>
            <person name="Ohm R."/>
            <person name="Martin F."/>
            <person name="Silar P."/>
            <person name="Natvig D."/>
            <person name="Lalanne C."/>
            <person name="Gautier V."/>
            <person name="Ament-Velasquez S.L."/>
            <person name="Kruys A."/>
            <person name="Hutchinson M.I."/>
            <person name="Powell A.J."/>
            <person name="Barry K."/>
            <person name="Miller A.N."/>
            <person name="Grigoriev I.V."/>
            <person name="Debuchy R."/>
            <person name="Gladieux P."/>
            <person name="Thoren M.H."/>
            <person name="Johannesson H."/>
        </authorList>
    </citation>
    <scope>NUCLEOTIDE SEQUENCE</scope>
    <source>
        <strain evidence="6">CBS 606.72</strain>
    </source>
</reference>
<gene>
    <name evidence="6" type="ORF">B0T14DRAFT_314127</name>
</gene>
<evidence type="ECO:0000256" key="3">
    <source>
        <dbReference type="ARBA" id="ARBA00022827"/>
    </source>
</evidence>
<proteinExistence type="predicted"/>
<evidence type="ECO:0000313" key="6">
    <source>
        <dbReference type="EMBL" id="KAK0610786.1"/>
    </source>
</evidence>
<dbReference type="Gene3D" id="3.50.50.60">
    <property type="entry name" value="FAD/NAD(P)-binding domain"/>
    <property type="match status" value="1"/>
</dbReference>
<sequence>MKAAMSRESFCEPFYSAVHCMAEESSPVFMRQLQYWPTVSWDNRGGGVTLVGDAAHCMLPSTLRTYGLEGMLLAKAKDRGQGLSQALTDVDGIFAQILRVKEEGTNLGEALATTRRRSSSEAGTPRWILLKMPMPSWRRTLVLLGKRREVWQSELFRVLLFVLQSRR</sequence>
<dbReference type="PANTHER" id="PTHR47178:SF6">
    <property type="entry name" value="FAD-BINDING DOMAIN-CONTAINING PROTEIN"/>
    <property type="match status" value="1"/>
</dbReference>